<gene>
    <name evidence="1" type="ORF">KSP40_PGU018913</name>
</gene>
<dbReference type="Proteomes" id="UP001412067">
    <property type="component" value="Unassembled WGS sequence"/>
</dbReference>
<evidence type="ECO:0000313" key="1">
    <source>
        <dbReference type="EMBL" id="KAK8962422.1"/>
    </source>
</evidence>
<accession>A0ABR2MEX2</accession>
<organism evidence="1 2">
    <name type="scientific">Platanthera guangdongensis</name>
    <dbReference type="NCBI Taxonomy" id="2320717"/>
    <lineage>
        <taxon>Eukaryota</taxon>
        <taxon>Viridiplantae</taxon>
        <taxon>Streptophyta</taxon>
        <taxon>Embryophyta</taxon>
        <taxon>Tracheophyta</taxon>
        <taxon>Spermatophyta</taxon>
        <taxon>Magnoliopsida</taxon>
        <taxon>Liliopsida</taxon>
        <taxon>Asparagales</taxon>
        <taxon>Orchidaceae</taxon>
        <taxon>Orchidoideae</taxon>
        <taxon>Orchideae</taxon>
        <taxon>Orchidinae</taxon>
        <taxon>Platanthera</taxon>
    </lineage>
</organism>
<comment type="caution">
    <text evidence="1">The sequence shown here is derived from an EMBL/GenBank/DDBJ whole genome shotgun (WGS) entry which is preliminary data.</text>
</comment>
<sequence length="82" mass="8787">MVPTSSTHANGVSAAVENAFMAQHLCIGATTARLQHLQFSLFSGLFLLGRLLKPQFLRCAVSIAPPLHTNSNDHGIRCSISL</sequence>
<evidence type="ECO:0000313" key="2">
    <source>
        <dbReference type="Proteomes" id="UP001412067"/>
    </source>
</evidence>
<dbReference type="EMBL" id="JBBWWR010000008">
    <property type="protein sequence ID" value="KAK8962422.1"/>
    <property type="molecule type" value="Genomic_DNA"/>
</dbReference>
<reference evidence="1 2" key="1">
    <citation type="journal article" date="2022" name="Nat. Plants">
        <title>Genomes of leafy and leafless Platanthera orchids illuminate the evolution of mycoheterotrophy.</title>
        <authorList>
            <person name="Li M.H."/>
            <person name="Liu K.W."/>
            <person name="Li Z."/>
            <person name="Lu H.C."/>
            <person name="Ye Q.L."/>
            <person name="Zhang D."/>
            <person name="Wang J.Y."/>
            <person name="Li Y.F."/>
            <person name="Zhong Z.M."/>
            <person name="Liu X."/>
            <person name="Yu X."/>
            <person name="Liu D.K."/>
            <person name="Tu X.D."/>
            <person name="Liu B."/>
            <person name="Hao Y."/>
            <person name="Liao X.Y."/>
            <person name="Jiang Y.T."/>
            <person name="Sun W.H."/>
            <person name="Chen J."/>
            <person name="Chen Y.Q."/>
            <person name="Ai Y."/>
            <person name="Zhai J.W."/>
            <person name="Wu S.S."/>
            <person name="Zhou Z."/>
            <person name="Hsiao Y.Y."/>
            <person name="Wu W.L."/>
            <person name="Chen Y.Y."/>
            <person name="Lin Y.F."/>
            <person name="Hsu J.L."/>
            <person name="Li C.Y."/>
            <person name="Wang Z.W."/>
            <person name="Zhao X."/>
            <person name="Zhong W.Y."/>
            <person name="Ma X.K."/>
            <person name="Ma L."/>
            <person name="Huang J."/>
            <person name="Chen G.Z."/>
            <person name="Huang M.Z."/>
            <person name="Huang L."/>
            <person name="Peng D.H."/>
            <person name="Luo Y.B."/>
            <person name="Zou S.Q."/>
            <person name="Chen S.P."/>
            <person name="Lan S."/>
            <person name="Tsai W.C."/>
            <person name="Van de Peer Y."/>
            <person name="Liu Z.J."/>
        </authorList>
    </citation>
    <scope>NUCLEOTIDE SEQUENCE [LARGE SCALE GENOMIC DNA]</scope>
    <source>
        <strain evidence="1">Lor288</strain>
    </source>
</reference>
<keyword evidence="2" id="KW-1185">Reference proteome</keyword>
<name>A0ABR2MEX2_9ASPA</name>
<protein>
    <submittedName>
        <fullName evidence="1">Uncharacterized protein</fullName>
    </submittedName>
</protein>
<proteinExistence type="predicted"/>